<dbReference type="Proteomes" id="UP000756346">
    <property type="component" value="Unassembled WGS sequence"/>
</dbReference>
<dbReference type="SUPFAM" id="SSF48264">
    <property type="entry name" value="Cytochrome P450"/>
    <property type="match status" value="1"/>
</dbReference>
<dbReference type="Gene3D" id="1.10.630.10">
    <property type="entry name" value="Cytochrome P450"/>
    <property type="match status" value="1"/>
</dbReference>
<dbReference type="InterPro" id="IPR036396">
    <property type="entry name" value="Cyt_P450_sf"/>
</dbReference>
<evidence type="ECO:0000256" key="6">
    <source>
        <dbReference type="PIRSR" id="PIRSR602401-1"/>
    </source>
</evidence>
<dbReference type="PROSITE" id="PS00086">
    <property type="entry name" value="CYTOCHROME_P450"/>
    <property type="match status" value="1"/>
</dbReference>
<evidence type="ECO:0000256" key="1">
    <source>
        <dbReference type="ARBA" id="ARBA00001971"/>
    </source>
</evidence>
<evidence type="ECO:0000313" key="8">
    <source>
        <dbReference type="EMBL" id="KAH7012217.1"/>
    </source>
</evidence>
<evidence type="ECO:0000256" key="2">
    <source>
        <dbReference type="ARBA" id="ARBA00010617"/>
    </source>
</evidence>
<comment type="cofactor">
    <cofactor evidence="1 6">
        <name>heme</name>
        <dbReference type="ChEBI" id="CHEBI:30413"/>
    </cofactor>
</comment>
<keyword evidence="3 6" id="KW-0349">Heme</keyword>
<dbReference type="PRINTS" id="PR00463">
    <property type="entry name" value="EP450I"/>
</dbReference>
<dbReference type="GO" id="GO:0005506">
    <property type="term" value="F:iron ion binding"/>
    <property type="evidence" value="ECO:0007669"/>
    <property type="project" value="InterPro"/>
</dbReference>
<protein>
    <submittedName>
        <fullName evidence="8">Cytochrome P450</fullName>
    </submittedName>
</protein>
<evidence type="ECO:0000256" key="4">
    <source>
        <dbReference type="ARBA" id="ARBA00022723"/>
    </source>
</evidence>
<dbReference type="InterPro" id="IPR050121">
    <property type="entry name" value="Cytochrome_P450_monoxygenase"/>
</dbReference>
<dbReference type="GO" id="GO:0016705">
    <property type="term" value="F:oxidoreductase activity, acting on paired donors, with incorporation or reduction of molecular oxygen"/>
    <property type="evidence" value="ECO:0007669"/>
    <property type="project" value="InterPro"/>
</dbReference>
<dbReference type="InterPro" id="IPR017972">
    <property type="entry name" value="Cyt_P450_CS"/>
</dbReference>
<keyword evidence="4 6" id="KW-0479">Metal-binding</keyword>
<comment type="similarity">
    <text evidence="2 7">Belongs to the cytochrome P450 family.</text>
</comment>
<dbReference type="RefSeq" id="XP_046004593.1">
    <property type="nucleotide sequence ID" value="XM_046150968.1"/>
</dbReference>
<name>A0A9P8XS93_9PEZI</name>
<feature type="binding site" description="axial binding residue" evidence="6">
    <location>
        <position position="439"/>
    </location>
    <ligand>
        <name>heme</name>
        <dbReference type="ChEBI" id="CHEBI:30413"/>
    </ligand>
    <ligandPart>
        <name>Fe</name>
        <dbReference type="ChEBI" id="CHEBI:18248"/>
    </ligandPart>
</feature>
<keyword evidence="7" id="KW-0503">Monooxygenase</keyword>
<evidence type="ECO:0000256" key="5">
    <source>
        <dbReference type="ARBA" id="ARBA00023004"/>
    </source>
</evidence>
<reference evidence="8" key="1">
    <citation type="journal article" date="2021" name="Nat. Commun.">
        <title>Genetic determinants of endophytism in the Arabidopsis root mycobiome.</title>
        <authorList>
            <person name="Mesny F."/>
            <person name="Miyauchi S."/>
            <person name="Thiergart T."/>
            <person name="Pickel B."/>
            <person name="Atanasova L."/>
            <person name="Karlsson M."/>
            <person name="Huettel B."/>
            <person name="Barry K.W."/>
            <person name="Haridas S."/>
            <person name="Chen C."/>
            <person name="Bauer D."/>
            <person name="Andreopoulos W."/>
            <person name="Pangilinan J."/>
            <person name="LaButti K."/>
            <person name="Riley R."/>
            <person name="Lipzen A."/>
            <person name="Clum A."/>
            <person name="Drula E."/>
            <person name="Henrissat B."/>
            <person name="Kohler A."/>
            <person name="Grigoriev I.V."/>
            <person name="Martin F.M."/>
            <person name="Hacquard S."/>
        </authorList>
    </citation>
    <scope>NUCLEOTIDE SEQUENCE</scope>
    <source>
        <strain evidence="8">MPI-CAGE-CH-0230</strain>
    </source>
</reference>
<proteinExistence type="inferred from homology"/>
<dbReference type="GO" id="GO:0004497">
    <property type="term" value="F:monooxygenase activity"/>
    <property type="evidence" value="ECO:0007669"/>
    <property type="project" value="UniProtKB-KW"/>
</dbReference>
<comment type="caution">
    <text evidence="8">The sequence shown here is derived from an EMBL/GenBank/DDBJ whole genome shotgun (WGS) entry which is preliminary data.</text>
</comment>
<dbReference type="EMBL" id="JAGTJQ010000015">
    <property type="protein sequence ID" value="KAH7012217.1"/>
    <property type="molecule type" value="Genomic_DNA"/>
</dbReference>
<dbReference type="Pfam" id="PF00067">
    <property type="entry name" value="p450"/>
    <property type="match status" value="1"/>
</dbReference>
<gene>
    <name evidence="8" type="ORF">B0I36DRAFT_256804</name>
</gene>
<evidence type="ECO:0000256" key="7">
    <source>
        <dbReference type="RuleBase" id="RU000461"/>
    </source>
</evidence>
<keyword evidence="7" id="KW-0560">Oxidoreductase</keyword>
<evidence type="ECO:0000256" key="3">
    <source>
        <dbReference type="ARBA" id="ARBA00022617"/>
    </source>
</evidence>
<dbReference type="GO" id="GO:0020037">
    <property type="term" value="F:heme binding"/>
    <property type="evidence" value="ECO:0007669"/>
    <property type="project" value="InterPro"/>
</dbReference>
<dbReference type="InterPro" id="IPR001128">
    <property type="entry name" value="Cyt_P450"/>
</dbReference>
<sequence length="495" mass="56156">MATGALAALGCLGYLTVNATYALTGHPLAGFPGPSLCAFSRLPFWIQVFQGTDVQWIHQLHRYYGPVVRYGPNDLSYLSAQSWRDIYGRPNGRPTLPRTEDFAIKPWNGVPSILTCDDENHARVRRIFSPAFSERALRQQEPLFQKYTKLLLETMENDLKAGEKLEMTRFLTFTTFDIMADLCFGHPLELLSRNQWSPWVSAIFDMIRMLHVSMLVDYYPILGYVVRKFEPKWLRDMKSTHFKHSADRVDQRLKEGTEKPDFWNLIVRTRDSGGGLSLDEMHSNAEVFMLAGTETTATLLAGLLYYLCLNQKKLQLLVQEIRTAYSTMDDITFDSLSRLEYLRACIKEALRMYPPGPAGSPRLVPGDGHYIEGRWVSGGTRVVVSPYAAYRSEINFADPDTFAPERWLNADHAEADTTGKFAGDKGEALQPFSVGPRNCIGQSMAHHEARLILAALLLRFDFELCEESKAWADQKAHALWLKKPLLCRVTQAVQT</sequence>
<dbReference type="GeneID" id="70180514"/>
<dbReference type="PANTHER" id="PTHR24305:SF210">
    <property type="entry name" value="CYTOCHROME P450 MONOOXYGENASE ASQL-RELATED"/>
    <property type="match status" value="1"/>
</dbReference>
<dbReference type="PANTHER" id="PTHR24305">
    <property type="entry name" value="CYTOCHROME P450"/>
    <property type="match status" value="1"/>
</dbReference>
<evidence type="ECO:0000313" key="9">
    <source>
        <dbReference type="Proteomes" id="UP000756346"/>
    </source>
</evidence>
<keyword evidence="9" id="KW-1185">Reference proteome</keyword>
<dbReference type="AlphaFoldDB" id="A0A9P8XS93"/>
<dbReference type="PRINTS" id="PR00385">
    <property type="entry name" value="P450"/>
</dbReference>
<keyword evidence="5 6" id="KW-0408">Iron</keyword>
<organism evidence="8 9">
    <name type="scientific">Microdochium trichocladiopsis</name>
    <dbReference type="NCBI Taxonomy" id="1682393"/>
    <lineage>
        <taxon>Eukaryota</taxon>
        <taxon>Fungi</taxon>
        <taxon>Dikarya</taxon>
        <taxon>Ascomycota</taxon>
        <taxon>Pezizomycotina</taxon>
        <taxon>Sordariomycetes</taxon>
        <taxon>Xylariomycetidae</taxon>
        <taxon>Xylariales</taxon>
        <taxon>Microdochiaceae</taxon>
        <taxon>Microdochium</taxon>
    </lineage>
</organism>
<dbReference type="InterPro" id="IPR002401">
    <property type="entry name" value="Cyt_P450_E_grp-I"/>
</dbReference>
<dbReference type="OrthoDB" id="1470350at2759"/>
<accession>A0A9P8XS93</accession>
<dbReference type="CDD" id="cd11058">
    <property type="entry name" value="CYP60B-like"/>
    <property type="match status" value="1"/>
</dbReference>